<dbReference type="RefSeq" id="WP_107990045.1">
    <property type="nucleotide sequence ID" value="NZ_QAYG01000004.1"/>
</dbReference>
<evidence type="ECO:0000259" key="1">
    <source>
        <dbReference type="Pfam" id="PF00534"/>
    </source>
</evidence>
<dbReference type="Pfam" id="PF00534">
    <property type="entry name" value="Glycos_transf_1"/>
    <property type="match status" value="1"/>
</dbReference>
<keyword evidence="3" id="KW-1185">Reference proteome</keyword>
<keyword evidence="2" id="KW-0808">Transferase</keyword>
<evidence type="ECO:0000313" key="2">
    <source>
        <dbReference type="EMBL" id="PTW60425.1"/>
    </source>
</evidence>
<dbReference type="EMBL" id="QAYG01000004">
    <property type="protein sequence ID" value="PTW60425.1"/>
    <property type="molecule type" value="Genomic_DNA"/>
</dbReference>
<gene>
    <name evidence="2" type="ORF">C8N35_10448</name>
</gene>
<dbReference type="PANTHER" id="PTHR12526:SF630">
    <property type="entry name" value="GLYCOSYLTRANSFERASE"/>
    <property type="match status" value="1"/>
</dbReference>
<dbReference type="CDD" id="cd03811">
    <property type="entry name" value="GT4_GT28_WabH-like"/>
    <property type="match status" value="1"/>
</dbReference>
<feature type="domain" description="Glycosyl transferase family 1" evidence="1">
    <location>
        <begin position="158"/>
        <end position="316"/>
    </location>
</feature>
<protein>
    <submittedName>
        <fullName evidence="2">Glycosyltransferase involved in cell wall biosynthesis</fullName>
    </submittedName>
</protein>
<proteinExistence type="predicted"/>
<dbReference type="AlphaFoldDB" id="A0A2T5V9I9"/>
<accession>A0A2T5V9I9</accession>
<sequence>MRLIHIHLGIKGGAERFFVALVNALAERGVEQHAFVFPDRIWRADIEPVCTVHEGNYSRSHISRYFTNRSISRIARDFEADAFISWMPQASRWIPAKGDMLRAARLGDYPEKLDYFENCDLLICNTPDIARHCADIGWKRDLEVISNFTETQPVPALDRKVLDTPDDAFVVLGMGRFVDRKGFDTLIRAVSRLDGAYLWLLGEGEEEENLRRIAAETGLEPRLRFGGWVKDPGAHLAACDTFCIPSSHEPLGNVVLEAWAARRPVVSTTSEGPGWLIEDGVHGLLAPIGDDAKLAEALARVRIEPGLADAMIAAGAEKLAAEFSKDVIAQRYIKTLFG</sequence>
<dbReference type="OrthoDB" id="529131at2"/>
<organism evidence="2 3">
    <name type="scientific">Breoghania corrubedonensis</name>
    <dbReference type="NCBI Taxonomy" id="665038"/>
    <lineage>
        <taxon>Bacteria</taxon>
        <taxon>Pseudomonadati</taxon>
        <taxon>Pseudomonadota</taxon>
        <taxon>Alphaproteobacteria</taxon>
        <taxon>Hyphomicrobiales</taxon>
        <taxon>Stappiaceae</taxon>
        <taxon>Breoghania</taxon>
    </lineage>
</organism>
<dbReference type="GO" id="GO:0016740">
    <property type="term" value="F:transferase activity"/>
    <property type="evidence" value="ECO:0007669"/>
    <property type="project" value="UniProtKB-KW"/>
</dbReference>
<dbReference type="InterPro" id="IPR001296">
    <property type="entry name" value="Glyco_trans_1"/>
</dbReference>
<reference evidence="2 3" key="1">
    <citation type="submission" date="2018-04" db="EMBL/GenBank/DDBJ databases">
        <title>Genomic Encyclopedia of Archaeal and Bacterial Type Strains, Phase II (KMG-II): from individual species to whole genera.</title>
        <authorList>
            <person name="Goeker M."/>
        </authorList>
    </citation>
    <scope>NUCLEOTIDE SEQUENCE [LARGE SCALE GENOMIC DNA]</scope>
    <source>
        <strain evidence="2 3">DSM 23382</strain>
    </source>
</reference>
<evidence type="ECO:0000313" key="3">
    <source>
        <dbReference type="Proteomes" id="UP000244081"/>
    </source>
</evidence>
<name>A0A2T5V9I9_9HYPH</name>
<dbReference type="Proteomes" id="UP000244081">
    <property type="component" value="Unassembled WGS sequence"/>
</dbReference>
<dbReference type="SUPFAM" id="SSF53756">
    <property type="entry name" value="UDP-Glycosyltransferase/glycogen phosphorylase"/>
    <property type="match status" value="1"/>
</dbReference>
<dbReference type="PANTHER" id="PTHR12526">
    <property type="entry name" value="GLYCOSYLTRANSFERASE"/>
    <property type="match status" value="1"/>
</dbReference>
<dbReference type="Gene3D" id="3.40.50.2000">
    <property type="entry name" value="Glycogen Phosphorylase B"/>
    <property type="match status" value="2"/>
</dbReference>
<comment type="caution">
    <text evidence="2">The sequence shown here is derived from an EMBL/GenBank/DDBJ whole genome shotgun (WGS) entry which is preliminary data.</text>
</comment>